<evidence type="ECO:0000256" key="2">
    <source>
        <dbReference type="ARBA" id="ARBA00022679"/>
    </source>
</evidence>
<evidence type="ECO:0000313" key="4">
    <source>
        <dbReference type="Proteomes" id="UP000601099"/>
    </source>
</evidence>
<sequence>MPAARARAVLLIQTAFIGDVILATSLLEYLHRTQPNTPVDFLVRKGNESLLQGHPHVRRVLVWDKKKDKYRGLWGLLRQIRQARYGRVVTLQRFASTGFLTALSGAPERVGFDKNPFAWGFTRAVPHVIGDGRHEVARNLALLGNSEFGIMNSEVGSGHSAFPQTQGNSEFRITNSELSSGNSSLSVRPRLYPTPADEAAAAQAAGRAGGGPYICVAPTSVWFTKQFPEEQWLKLLAALPPQYTVFLLGGPPDAEACALLLARSPRPNVVNLAGQLSLVASAALMRGAVLNYVNDSAPMHLCSAVDAPTCAVYCSTVPAFGFGPLSSFARVVEVPHALECRPCGLHGYQACPLGHFRCAHDIHTSQLLAVLAEAEAVI</sequence>
<dbReference type="Proteomes" id="UP000601099">
    <property type="component" value="Unassembled WGS sequence"/>
</dbReference>
<gene>
    <name evidence="3" type="ORF">I5L79_04140</name>
</gene>
<dbReference type="Gene3D" id="3.40.50.2000">
    <property type="entry name" value="Glycogen Phosphorylase B"/>
    <property type="match status" value="2"/>
</dbReference>
<keyword evidence="2" id="KW-0808">Transferase</keyword>
<dbReference type="InterPro" id="IPR002201">
    <property type="entry name" value="Glyco_trans_9"/>
</dbReference>
<dbReference type="CDD" id="cd03789">
    <property type="entry name" value="GT9_LPS_heptosyltransferase"/>
    <property type="match status" value="1"/>
</dbReference>
<protein>
    <submittedName>
        <fullName evidence="3">Glycosyltransferase family 9 protein</fullName>
    </submittedName>
</protein>
<proteinExistence type="predicted"/>
<comment type="caution">
    <text evidence="3">The sequence shown here is derived from an EMBL/GenBank/DDBJ whole genome shotgun (WGS) entry which is preliminary data.</text>
</comment>
<dbReference type="RefSeq" id="WP_196953772.1">
    <property type="nucleotide sequence ID" value="NZ_JADWYK010000002.1"/>
</dbReference>
<organism evidence="3 4">
    <name type="scientific">Hymenobacter guriensis</name>
    <dbReference type="NCBI Taxonomy" id="2793065"/>
    <lineage>
        <taxon>Bacteria</taxon>
        <taxon>Pseudomonadati</taxon>
        <taxon>Bacteroidota</taxon>
        <taxon>Cytophagia</taxon>
        <taxon>Cytophagales</taxon>
        <taxon>Hymenobacteraceae</taxon>
        <taxon>Hymenobacter</taxon>
    </lineage>
</organism>
<dbReference type="PANTHER" id="PTHR30160:SF1">
    <property type="entry name" value="LIPOPOLYSACCHARIDE 1,2-N-ACETYLGLUCOSAMINETRANSFERASE-RELATED"/>
    <property type="match status" value="1"/>
</dbReference>
<dbReference type="Pfam" id="PF01075">
    <property type="entry name" value="Glyco_transf_9"/>
    <property type="match status" value="1"/>
</dbReference>
<dbReference type="PANTHER" id="PTHR30160">
    <property type="entry name" value="TETRAACYLDISACCHARIDE 4'-KINASE-RELATED"/>
    <property type="match status" value="1"/>
</dbReference>
<evidence type="ECO:0000313" key="3">
    <source>
        <dbReference type="EMBL" id="MBG8552722.1"/>
    </source>
</evidence>
<name>A0ABS0L015_9BACT</name>
<accession>A0ABS0L015</accession>
<dbReference type="SUPFAM" id="SSF53756">
    <property type="entry name" value="UDP-Glycosyltransferase/glycogen phosphorylase"/>
    <property type="match status" value="1"/>
</dbReference>
<evidence type="ECO:0000256" key="1">
    <source>
        <dbReference type="ARBA" id="ARBA00022676"/>
    </source>
</evidence>
<keyword evidence="4" id="KW-1185">Reference proteome</keyword>
<reference evidence="3 4" key="1">
    <citation type="submission" date="2020-11" db="EMBL/GenBank/DDBJ databases">
        <title>Hymenobacter sp.</title>
        <authorList>
            <person name="Kim M.K."/>
        </authorList>
    </citation>
    <scope>NUCLEOTIDE SEQUENCE [LARGE SCALE GENOMIC DNA]</scope>
    <source>
        <strain evidence="3 4">BT594</strain>
    </source>
</reference>
<dbReference type="InterPro" id="IPR051199">
    <property type="entry name" value="LPS_LOS_Heptosyltrfase"/>
</dbReference>
<keyword evidence="1" id="KW-0328">Glycosyltransferase</keyword>
<dbReference type="EMBL" id="JADWYK010000002">
    <property type="protein sequence ID" value="MBG8552722.1"/>
    <property type="molecule type" value="Genomic_DNA"/>
</dbReference>